<reference evidence="9" key="1">
    <citation type="submission" date="2021-01" db="EMBL/GenBank/DDBJ databases">
        <authorList>
            <person name="Corre E."/>
            <person name="Pelletier E."/>
            <person name="Niang G."/>
            <person name="Scheremetjew M."/>
            <person name="Finn R."/>
            <person name="Kale V."/>
            <person name="Holt S."/>
            <person name="Cochrane G."/>
            <person name="Meng A."/>
            <person name="Brown T."/>
            <person name="Cohen L."/>
        </authorList>
    </citation>
    <scope>NUCLEOTIDE SEQUENCE</scope>
    <source>
        <strain evidence="9">CCMP1756</strain>
    </source>
</reference>
<dbReference type="AlphaFoldDB" id="A0A7S3ZMQ7"/>
<keyword evidence="3" id="KW-0645">Protease</keyword>
<dbReference type="GO" id="GO:0005634">
    <property type="term" value="C:nucleus"/>
    <property type="evidence" value="ECO:0007669"/>
    <property type="project" value="TreeGrafter"/>
</dbReference>
<feature type="region of interest" description="Disordered" evidence="7">
    <location>
        <begin position="1"/>
        <end position="77"/>
    </location>
</feature>
<dbReference type="SUPFAM" id="SSF54236">
    <property type="entry name" value="Ubiquitin-like"/>
    <property type="match status" value="1"/>
</dbReference>
<dbReference type="PANTHER" id="PTHR23333">
    <property type="entry name" value="UBX DOMAIN CONTAINING PROTEIN"/>
    <property type="match status" value="1"/>
</dbReference>
<dbReference type="GO" id="GO:0005829">
    <property type="term" value="C:cytosol"/>
    <property type="evidence" value="ECO:0007669"/>
    <property type="project" value="TreeGrafter"/>
</dbReference>
<feature type="compositionally biased region" description="Low complexity" evidence="7">
    <location>
        <begin position="60"/>
        <end position="69"/>
    </location>
</feature>
<evidence type="ECO:0000256" key="6">
    <source>
        <dbReference type="ARBA" id="ARBA00022807"/>
    </source>
</evidence>
<feature type="region of interest" description="Disordered" evidence="7">
    <location>
        <begin position="89"/>
        <end position="138"/>
    </location>
</feature>
<name>A0A7S3ZMQ7_9STRA</name>
<dbReference type="InterPro" id="IPR029071">
    <property type="entry name" value="Ubiquitin-like_domsf"/>
</dbReference>
<dbReference type="Pfam" id="PF21403">
    <property type="entry name" value="OTU1_UBXL"/>
    <property type="match status" value="1"/>
</dbReference>
<evidence type="ECO:0000313" key="10">
    <source>
        <dbReference type="EMBL" id="CAH0371960.1"/>
    </source>
</evidence>
<dbReference type="OrthoDB" id="25887at2759"/>
<reference evidence="10" key="2">
    <citation type="submission" date="2021-11" db="EMBL/GenBank/DDBJ databases">
        <authorList>
            <consortium name="Genoscope - CEA"/>
            <person name="William W."/>
        </authorList>
    </citation>
    <scope>NUCLEOTIDE SEQUENCE</scope>
</reference>
<keyword evidence="4" id="KW-0833">Ubl conjugation pathway</keyword>
<keyword evidence="5" id="KW-0378">Hydrolase</keyword>
<evidence type="ECO:0000256" key="1">
    <source>
        <dbReference type="ARBA" id="ARBA00000707"/>
    </source>
</evidence>
<dbReference type="GO" id="GO:0031468">
    <property type="term" value="P:nuclear membrane reassembly"/>
    <property type="evidence" value="ECO:0007669"/>
    <property type="project" value="TreeGrafter"/>
</dbReference>
<dbReference type="GO" id="GO:0000045">
    <property type="term" value="P:autophagosome assembly"/>
    <property type="evidence" value="ECO:0007669"/>
    <property type="project" value="TreeGrafter"/>
</dbReference>
<dbReference type="Proteomes" id="UP000789595">
    <property type="component" value="Unassembled WGS sequence"/>
</dbReference>
<evidence type="ECO:0000256" key="7">
    <source>
        <dbReference type="SAM" id="MobiDB-lite"/>
    </source>
</evidence>
<protein>
    <recommendedName>
        <fullName evidence="2">ubiquitinyl hydrolase 1</fullName>
        <ecNumber evidence="2">3.4.19.12</ecNumber>
    </recommendedName>
</protein>
<dbReference type="InterPro" id="IPR048857">
    <property type="entry name" value="OTU1_Ubl"/>
</dbReference>
<feature type="domain" description="UBX" evidence="8">
    <location>
        <begin position="235"/>
        <end position="310"/>
    </location>
</feature>
<dbReference type="InterPro" id="IPR001012">
    <property type="entry name" value="UBX_dom"/>
</dbReference>
<comment type="catalytic activity">
    <reaction evidence="1">
        <text>Thiol-dependent hydrolysis of ester, thioester, amide, peptide and isopeptide bonds formed by the C-terminal Gly of ubiquitin (a 76-residue protein attached to proteins as an intracellular targeting signal).</text>
        <dbReference type="EC" id="3.4.19.12"/>
    </reaction>
</comment>
<dbReference type="GO" id="GO:0061025">
    <property type="term" value="P:membrane fusion"/>
    <property type="evidence" value="ECO:0007669"/>
    <property type="project" value="TreeGrafter"/>
</dbReference>
<feature type="compositionally biased region" description="Basic and acidic residues" evidence="7">
    <location>
        <begin position="93"/>
        <end position="106"/>
    </location>
</feature>
<dbReference type="EMBL" id="CAKKNE010000003">
    <property type="protein sequence ID" value="CAH0371960.1"/>
    <property type="molecule type" value="Genomic_DNA"/>
</dbReference>
<dbReference type="PROSITE" id="PS50033">
    <property type="entry name" value="UBX"/>
    <property type="match status" value="1"/>
</dbReference>
<dbReference type="GO" id="GO:0007030">
    <property type="term" value="P:Golgi organization"/>
    <property type="evidence" value="ECO:0007669"/>
    <property type="project" value="TreeGrafter"/>
</dbReference>
<dbReference type="PANTHER" id="PTHR23333:SF20">
    <property type="entry name" value="NSFL1 COFACTOR P47"/>
    <property type="match status" value="1"/>
</dbReference>
<accession>A0A7S3ZMQ7</accession>
<feature type="region of interest" description="Disordered" evidence="7">
    <location>
        <begin position="171"/>
        <end position="232"/>
    </location>
</feature>
<dbReference type="GO" id="GO:0043161">
    <property type="term" value="P:proteasome-mediated ubiquitin-dependent protein catabolic process"/>
    <property type="evidence" value="ECO:0007669"/>
    <property type="project" value="TreeGrafter"/>
</dbReference>
<gene>
    <name evidence="9" type="ORF">PCAL00307_LOCUS3676</name>
    <name evidence="10" type="ORF">PECAL_3P19320</name>
</gene>
<dbReference type="Gene3D" id="3.10.20.90">
    <property type="entry name" value="Phosphatidylinositol 3-kinase Catalytic Subunit, Chain A, domain 1"/>
    <property type="match status" value="1"/>
</dbReference>
<evidence type="ECO:0000256" key="3">
    <source>
        <dbReference type="ARBA" id="ARBA00022670"/>
    </source>
</evidence>
<evidence type="ECO:0000259" key="8">
    <source>
        <dbReference type="PROSITE" id="PS50033"/>
    </source>
</evidence>
<evidence type="ECO:0000256" key="4">
    <source>
        <dbReference type="ARBA" id="ARBA00022786"/>
    </source>
</evidence>
<sequence length="313" mass="33197">MSDQPPDQPMEDAAPADAPPPPSPADVILQRAQRNSRGVDREAEAAEQRWASLGGGSALGDGTTEAAAPAPAPQQLETLDVRVTFFADGFTVEEQKPKETKPEPPRPRRGGTATLQDFAAPPRPPTLPTDFPELRPFDSDESREFLDHLARDEVPPSLRRPNRRVRFGVADARPMPCPWGPQAPSREALQRAMGRQRRAAPVQEKFVGEGQALGGSSTPAVEDTAPLPDAPVVDASKPVAKFRLRLASGKALAVELNQDHTVGHLRAFIGAQGAGDKPYDLLAGFPPKPLLDAGQTVGAAGLAGGAVSQKLRA</sequence>
<evidence type="ECO:0000256" key="2">
    <source>
        <dbReference type="ARBA" id="ARBA00012759"/>
    </source>
</evidence>
<keyword evidence="11" id="KW-1185">Reference proteome</keyword>
<dbReference type="EC" id="3.4.19.12" evidence="2"/>
<evidence type="ECO:0000256" key="5">
    <source>
        <dbReference type="ARBA" id="ARBA00022801"/>
    </source>
</evidence>
<evidence type="ECO:0000313" key="11">
    <source>
        <dbReference type="Proteomes" id="UP000789595"/>
    </source>
</evidence>
<organism evidence="9">
    <name type="scientific">Pelagomonas calceolata</name>
    <dbReference type="NCBI Taxonomy" id="35677"/>
    <lineage>
        <taxon>Eukaryota</taxon>
        <taxon>Sar</taxon>
        <taxon>Stramenopiles</taxon>
        <taxon>Ochrophyta</taxon>
        <taxon>Pelagophyceae</taxon>
        <taxon>Pelagomonadales</taxon>
        <taxon>Pelagomonadaceae</taxon>
        <taxon>Pelagomonas</taxon>
    </lineage>
</organism>
<feature type="compositionally biased region" description="Basic and acidic residues" evidence="7">
    <location>
        <begin position="37"/>
        <end position="47"/>
    </location>
</feature>
<proteinExistence type="predicted"/>
<evidence type="ECO:0000313" key="9">
    <source>
        <dbReference type="EMBL" id="CAE0688242.1"/>
    </source>
</evidence>
<dbReference type="GO" id="GO:0043130">
    <property type="term" value="F:ubiquitin binding"/>
    <property type="evidence" value="ECO:0007669"/>
    <property type="project" value="TreeGrafter"/>
</dbReference>
<dbReference type="EMBL" id="HBIW01004517">
    <property type="protein sequence ID" value="CAE0688242.1"/>
    <property type="molecule type" value="Transcribed_RNA"/>
</dbReference>
<keyword evidence="6" id="KW-0788">Thiol protease</keyword>
<feature type="compositionally biased region" description="Low complexity" evidence="7">
    <location>
        <begin position="1"/>
        <end position="16"/>
    </location>
</feature>